<keyword evidence="1" id="KW-0472">Membrane</keyword>
<evidence type="ECO:0000313" key="2">
    <source>
        <dbReference type="EMBL" id="PCR88700.1"/>
    </source>
</evidence>
<gene>
    <name evidence="2" type="ORF">CP557_21975</name>
</gene>
<accession>A0A2A5QPD7</accession>
<protein>
    <submittedName>
        <fullName evidence="2">Uncharacterized protein</fullName>
    </submittedName>
</protein>
<feature type="transmembrane region" description="Helical" evidence="1">
    <location>
        <begin position="189"/>
        <end position="210"/>
    </location>
</feature>
<dbReference type="Proteomes" id="UP000219689">
    <property type="component" value="Unassembled WGS sequence"/>
</dbReference>
<evidence type="ECO:0000313" key="3">
    <source>
        <dbReference type="Proteomes" id="UP000219689"/>
    </source>
</evidence>
<reference evidence="2 3" key="1">
    <citation type="submission" date="2017-09" db="EMBL/GenBank/DDBJ databases">
        <title>Genome sequences of Natrinema ejinorence JCM 13890T.</title>
        <authorList>
            <person name="Roh S.W."/>
            <person name="Kim Y.B."/>
            <person name="Kim J.Y."/>
        </authorList>
    </citation>
    <scope>NUCLEOTIDE SEQUENCE [LARGE SCALE GENOMIC DNA]</scope>
    <source>
        <strain evidence="2 3">JCM 13890</strain>
    </source>
</reference>
<dbReference type="EMBL" id="NXNI01000003">
    <property type="protein sequence ID" value="PCR88700.1"/>
    <property type="molecule type" value="Genomic_DNA"/>
</dbReference>
<keyword evidence="3" id="KW-1185">Reference proteome</keyword>
<organism evidence="2 3">
    <name type="scientific">Natrinema ejinorense</name>
    <dbReference type="NCBI Taxonomy" id="373386"/>
    <lineage>
        <taxon>Archaea</taxon>
        <taxon>Methanobacteriati</taxon>
        <taxon>Methanobacteriota</taxon>
        <taxon>Stenosarchaea group</taxon>
        <taxon>Halobacteria</taxon>
        <taxon>Halobacteriales</taxon>
        <taxon>Natrialbaceae</taxon>
        <taxon>Natrinema</taxon>
    </lineage>
</organism>
<evidence type="ECO:0000256" key="1">
    <source>
        <dbReference type="SAM" id="Phobius"/>
    </source>
</evidence>
<name>A0A2A5QPD7_9EURY</name>
<comment type="caution">
    <text evidence="2">The sequence shown here is derived from an EMBL/GenBank/DDBJ whole genome shotgun (WGS) entry which is preliminary data.</text>
</comment>
<sequence length="502" mass="56505">MATEGADLVVEQPSYVSEDVDRQSSNGTPVYVVKGDVQQLYPQGFDAENVSEFGLTSGSGELSYDETLERYTLDPNGETGSFEAYWIVDREQTVTEGNNTTTTTEQTRHEAVIRVDGLETVTVMEPTEVESLESNANKWTDWNGTVTDVRESSILGHRLSAPSSNEEVMQAMVNAYLTMRSPTHLLDGGFTAAVIIIATTLGGIFLFALLKVPDALALRKIYGDYFQRKSVEEQEGTLAERQESEDLKDRLNRFANWDWQDIPSVTDHEAVELREKVGETPLEGLLKFAWLFHEDTMKENRVRVMGSCGYVAQLAPETDGHVATDGGETSLGRATLVRADDVLEPDETVADRDDLRSLAVPSETLLAAIPDDDPELNDFPMDTAEFDLDDLAEPPETLSLPEMIEEFDFSEFAFEDNERIGRFMAEFAVAINNHPITDEDGHIDPARLRLEQLLQFFQAADDRFQIPLAKWYKQHFDRALEEYDRDDELQTFLEEHRSRTDG</sequence>
<proteinExistence type="predicted"/>
<keyword evidence="1" id="KW-0812">Transmembrane</keyword>
<dbReference type="AlphaFoldDB" id="A0A2A5QPD7"/>
<keyword evidence="1" id="KW-1133">Transmembrane helix</keyword>